<dbReference type="Proteomes" id="UP000251670">
    <property type="component" value="Unassembled WGS sequence"/>
</dbReference>
<reference evidence="2 4" key="2">
    <citation type="submission" date="2018-06" db="EMBL/GenBank/DDBJ databases">
        <authorList>
            <consortium name="Pathogen Informatics"/>
            <person name="Doyle S."/>
        </authorList>
    </citation>
    <scope>NUCLEOTIDE SEQUENCE [LARGE SCALE GENOMIC DNA]</scope>
    <source>
        <strain evidence="2 4">NCTC13492</strain>
    </source>
</reference>
<protein>
    <submittedName>
        <fullName evidence="2">Uncharacterized protein</fullName>
    </submittedName>
</protein>
<dbReference type="Proteomes" id="UP000199426">
    <property type="component" value="Unassembled WGS sequence"/>
</dbReference>
<dbReference type="AlphaFoldDB" id="A0A2X2WUY3"/>
<evidence type="ECO:0000313" key="2">
    <source>
        <dbReference type="EMBL" id="SQB44548.1"/>
    </source>
</evidence>
<reference evidence="1 3" key="1">
    <citation type="submission" date="2016-10" db="EMBL/GenBank/DDBJ databases">
        <authorList>
            <person name="Varghese N."/>
            <person name="Submissions S."/>
        </authorList>
    </citation>
    <scope>NUCLEOTIDE SEQUENCE [LARGE SCALE GENOMIC DNA]</scope>
    <source>
        <strain evidence="1 3">DSM 19299</strain>
    </source>
</reference>
<dbReference type="EMBL" id="FNEG01000001">
    <property type="protein sequence ID" value="SDI27631.1"/>
    <property type="molecule type" value="Genomic_DNA"/>
</dbReference>
<name>A0A2X2WUY3_CHRJE</name>
<dbReference type="PROSITE" id="PS51257">
    <property type="entry name" value="PROKAR_LIPOPROTEIN"/>
    <property type="match status" value="1"/>
</dbReference>
<dbReference type="OrthoDB" id="1490226at2"/>
<proteinExistence type="predicted"/>
<sequence length="531" mass="62610">MKYILQAFMVLLLLQSCQSDELKVSFKTIEINIPGTLGPSLKHKSKYYCYFEKDNPLGKYTIVDFYILDESGKVQATIPPPPIKFSDYNLTVRNDTIFTTNYKSYTSFYLDEKKKKWIRDLSTLNIIFKDQNYTVFNRSLDDCCSKTWFKDNKTGQQYEVFTENAIVNKLNNVYYLSTPTMILKIQDPKKLESSGKFNADHPPTSDDNPQKGIEILYQNKFSQMFMFQSSLATSFVVKQNLYHLYSEGGSTKIVVLKDDNLINIFDLKDDIRPYHPLYEKNYYSPYMGYQDEFGSYRSPYAKMNYVPGNEYQTLPFSTSDPNRSGIIEIDKNKVNIITLYNKYQEPILGEPYTKSWVEKNFMDFYTHFNTLSIQQIDRIEKKENALNLTQYSICDDCCSDCCSTSCDEIPRVYQKIERKYIHLITSYFYSPENQSLKLIEFQWKTQSRATIYNKDNFEVWQNLNTRKIFAPKFEWLHAFLKQKLGEPVSENPSKAIWETETQMVELSYNYDNFNPNRNTNTKLTLYKKQKN</sequence>
<evidence type="ECO:0000313" key="1">
    <source>
        <dbReference type="EMBL" id="SDI27631.1"/>
    </source>
</evidence>
<gene>
    <name evidence="2" type="ORF">NCTC13492_02455</name>
    <name evidence="1" type="ORF">SAMN05421542_0680</name>
</gene>
<evidence type="ECO:0000313" key="3">
    <source>
        <dbReference type="Proteomes" id="UP000199426"/>
    </source>
</evidence>
<accession>A0A2X2WUY3</accession>
<dbReference type="EMBL" id="UAWB01000005">
    <property type="protein sequence ID" value="SQB44548.1"/>
    <property type="molecule type" value="Genomic_DNA"/>
</dbReference>
<keyword evidence="3" id="KW-1185">Reference proteome</keyword>
<evidence type="ECO:0000313" key="4">
    <source>
        <dbReference type="Proteomes" id="UP000251670"/>
    </source>
</evidence>
<organism evidence="2 4">
    <name type="scientific">Chryseobacterium jejuense</name>
    <dbReference type="NCBI Taxonomy" id="445960"/>
    <lineage>
        <taxon>Bacteria</taxon>
        <taxon>Pseudomonadati</taxon>
        <taxon>Bacteroidota</taxon>
        <taxon>Flavobacteriia</taxon>
        <taxon>Flavobacteriales</taxon>
        <taxon>Weeksellaceae</taxon>
        <taxon>Chryseobacterium group</taxon>
        <taxon>Chryseobacterium</taxon>
    </lineage>
</organism>
<dbReference type="RefSeq" id="WP_089733556.1">
    <property type="nucleotide sequence ID" value="NZ_FNEG01000001.1"/>
</dbReference>